<gene>
    <name evidence="2" type="ORF">Tco_0728533</name>
</gene>
<dbReference type="SUPFAM" id="SSF53756">
    <property type="entry name" value="UDP-Glycosyltransferase/glycogen phosphorylase"/>
    <property type="match status" value="1"/>
</dbReference>
<evidence type="ECO:0000256" key="1">
    <source>
        <dbReference type="ARBA" id="ARBA00004922"/>
    </source>
</evidence>
<organism evidence="2 3">
    <name type="scientific">Tanacetum coccineum</name>
    <dbReference type="NCBI Taxonomy" id="301880"/>
    <lineage>
        <taxon>Eukaryota</taxon>
        <taxon>Viridiplantae</taxon>
        <taxon>Streptophyta</taxon>
        <taxon>Embryophyta</taxon>
        <taxon>Tracheophyta</taxon>
        <taxon>Spermatophyta</taxon>
        <taxon>Magnoliopsida</taxon>
        <taxon>eudicotyledons</taxon>
        <taxon>Gunneridae</taxon>
        <taxon>Pentapetalae</taxon>
        <taxon>asterids</taxon>
        <taxon>campanulids</taxon>
        <taxon>Asterales</taxon>
        <taxon>Asteraceae</taxon>
        <taxon>Asteroideae</taxon>
        <taxon>Anthemideae</taxon>
        <taxon>Anthemidinae</taxon>
        <taxon>Tanacetum</taxon>
    </lineage>
</organism>
<dbReference type="InterPro" id="IPR001503">
    <property type="entry name" value="Glyco_trans_10"/>
</dbReference>
<comment type="pathway">
    <text evidence="1">Protein modification; protein glycosylation.</text>
</comment>
<dbReference type="PANTHER" id="PTHR11929:SF220">
    <property type="entry name" value="FUCOSYLTRANSFERASE"/>
    <property type="match status" value="1"/>
</dbReference>
<dbReference type="EMBL" id="BQNB010010540">
    <property type="protein sequence ID" value="GJS78652.1"/>
    <property type="molecule type" value="Genomic_DNA"/>
</dbReference>
<dbReference type="Gene3D" id="3.40.50.11660">
    <property type="entry name" value="Glycosyl transferase family 10, C-terminal domain"/>
    <property type="match status" value="1"/>
</dbReference>
<reference evidence="2" key="1">
    <citation type="journal article" date="2022" name="Int. J. Mol. Sci.">
        <title>Draft Genome of Tanacetum Coccineum: Genomic Comparison of Closely Related Tanacetum-Family Plants.</title>
        <authorList>
            <person name="Yamashiro T."/>
            <person name="Shiraishi A."/>
            <person name="Nakayama K."/>
            <person name="Satake H."/>
        </authorList>
    </citation>
    <scope>NUCLEOTIDE SEQUENCE</scope>
</reference>
<keyword evidence="3" id="KW-1185">Reference proteome</keyword>
<comment type="caution">
    <text evidence="2">The sequence shown here is derived from an EMBL/GenBank/DDBJ whole genome shotgun (WGS) entry which is preliminary data.</text>
</comment>
<proteinExistence type="predicted"/>
<evidence type="ECO:0000313" key="3">
    <source>
        <dbReference type="Proteomes" id="UP001151760"/>
    </source>
</evidence>
<name>A0ABQ4YP19_9ASTR</name>
<sequence length="188" mass="21569">MKENTQCKLENQSHPLDEMKMEGWDESPKYDIMAPVQPNTKKTLAAAFISKCVACNFRLQALDGLEKENIKIDSYGGCGRRHCKTSEMGKGWRLYFHPIFMQCVRLEYDIMAPVQPNTEKTLAAAFISKCVARNFRLQALDGLEKENIKIDSYARCGRCHCKTSEMGEGWRLYFHPIFMQCVRLGVSI</sequence>
<dbReference type="PANTHER" id="PTHR11929">
    <property type="entry name" value="ALPHA- 1,3 -FUCOSYLTRANSFERASE"/>
    <property type="match status" value="1"/>
</dbReference>
<accession>A0ABQ4YP19</accession>
<dbReference type="Proteomes" id="UP001151760">
    <property type="component" value="Unassembled WGS sequence"/>
</dbReference>
<protein>
    <submittedName>
        <fullName evidence="2">Glycoprotein 3-alpha-L-fucosyltransferase A-like protein</fullName>
    </submittedName>
</protein>
<evidence type="ECO:0000313" key="2">
    <source>
        <dbReference type="EMBL" id="GJS78652.1"/>
    </source>
</evidence>
<reference evidence="2" key="2">
    <citation type="submission" date="2022-01" db="EMBL/GenBank/DDBJ databases">
        <authorList>
            <person name="Yamashiro T."/>
            <person name="Shiraishi A."/>
            <person name="Satake H."/>
            <person name="Nakayama K."/>
        </authorList>
    </citation>
    <scope>NUCLEOTIDE SEQUENCE</scope>
</reference>
<dbReference type="InterPro" id="IPR038577">
    <property type="entry name" value="GT10-like_C_sf"/>
</dbReference>